<sequence length="305" mass="34580">MKTLNPILLLVVMFFVARYSDTNGKITKTVTIDSLGACQGISYQNGSYFLYGDREVGVLRKYQLQNDSLIYQNEEYRFTVKGENIIKHPTGIAYHKGLPTFVGNSVKQNAEGTLWKAVINCIDWEGFLKTKTLDGNLIKTIDDDACIQGTRPEYVNYKGKWFLATADYGNKANEVRLYDPKALAKAGKTSEKGILFKKFTCSPWVQNLHWIANKGILVLIQNQIEGRKWRFTFIDLEKSIANGHESVLTVIDTDKADELEGFTFTDQAEKGIAVSSSRKNNLSFMQFSGLRWALSDKRLVLSVWR</sequence>
<dbReference type="Proteomes" id="UP000252081">
    <property type="component" value="Unassembled WGS sequence"/>
</dbReference>
<dbReference type="OrthoDB" id="931771at2"/>
<organism evidence="1 2">
    <name type="scientific">Pedobacter miscanthi</name>
    <dbReference type="NCBI Taxonomy" id="2259170"/>
    <lineage>
        <taxon>Bacteria</taxon>
        <taxon>Pseudomonadati</taxon>
        <taxon>Bacteroidota</taxon>
        <taxon>Sphingobacteriia</taxon>
        <taxon>Sphingobacteriales</taxon>
        <taxon>Sphingobacteriaceae</taxon>
        <taxon>Pedobacter</taxon>
    </lineage>
</organism>
<reference evidence="1 2" key="1">
    <citation type="submission" date="2018-07" db="EMBL/GenBank/DDBJ databases">
        <title>A draft genome of a endophytic bacteria, a new species of Pedobacter.</title>
        <authorList>
            <person name="Zhang Z.D."/>
            <person name="Chen Z.J."/>
        </authorList>
    </citation>
    <scope>NUCLEOTIDE SEQUENCE [LARGE SCALE GENOMIC DNA]</scope>
    <source>
        <strain evidence="1 2">RS10</strain>
    </source>
</reference>
<proteinExistence type="predicted"/>
<dbReference type="SUPFAM" id="SSF82171">
    <property type="entry name" value="DPP6 N-terminal domain-like"/>
    <property type="match status" value="1"/>
</dbReference>
<accession>A0A366KT78</accession>
<gene>
    <name evidence="1" type="ORF">DRW42_19185</name>
</gene>
<dbReference type="AlphaFoldDB" id="A0A366KT78"/>
<evidence type="ECO:0008006" key="3">
    <source>
        <dbReference type="Google" id="ProtNLM"/>
    </source>
</evidence>
<comment type="caution">
    <text evidence="1">The sequence shown here is derived from an EMBL/GenBank/DDBJ whole genome shotgun (WGS) entry which is preliminary data.</text>
</comment>
<dbReference type="RefSeq" id="WP_113950449.1">
    <property type="nucleotide sequence ID" value="NZ_QNQU01000017.1"/>
</dbReference>
<protein>
    <recommendedName>
        <fullName evidence="3">Phytase-like domain-containing protein</fullName>
    </recommendedName>
</protein>
<dbReference type="EMBL" id="QNQU01000017">
    <property type="protein sequence ID" value="RBQ04324.1"/>
    <property type="molecule type" value="Genomic_DNA"/>
</dbReference>
<keyword evidence="2" id="KW-1185">Reference proteome</keyword>
<evidence type="ECO:0000313" key="1">
    <source>
        <dbReference type="EMBL" id="RBQ04324.1"/>
    </source>
</evidence>
<evidence type="ECO:0000313" key="2">
    <source>
        <dbReference type="Proteomes" id="UP000252081"/>
    </source>
</evidence>
<name>A0A366KT78_9SPHI</name>